<name>A0AAD9HIM5_9PEZI</name>
<dbReference type="EMBL" id="MU842862">
    <property type="protein sequence ID" value="KAK2029568.1"/>
    <property type="molecule type" value="Genomic_DNA"/>
</dbReference>
<dbReference type="Proteomes" id="UP001232148">
    <property type="component" value="Unassembled WGS sequence"/>
</dbReference>
<sequence length="181" mass="19724">MAIRSTPTWSRSDSECTVMCPSAPLPRGFPPPGIGLLGRSGRAARESRAGEGRLSCDMQNRTSRDGPLDGHDAQLSVICHWRAIEAHQISYPKRAPGQSAPLPSTVRIPAGQQTLVNGKTWPPQPRGSSPPSHPAASHSHIAMFACLERYVVYNTGWIHRYCVCRAFETFPACVRLQPSPS</sequence>
<feature type="region of interest" description="Disordered" evidence="1">
    <location>
        <begin position="38"/>
        <end position="69"/>
    </location>
</feature>
<accession>A0AAD9HIM5</accession>
<proteinExistence type="predicted"/>
<protein>
    <submittedName>
        <fullName evidence="2">Uncharacterized protein</fullName>
    </submittedName>
</protein>
<comment type="caution">
    <text evidence="2">The sequence shown here is derived from an EMBL/GenBank/DDBJ whole genome shotgun (WGS) entry which is preliminary data.</text>
</comment>
<organism evidence="2 3">
    <name type="scientific">Colletotrichum zoysiae</name>
    <dbReference type="NCBI Taxonomy" id="1216348"/>
    <lineage>
        <taxon>Eukaryota</taxon>
        <taxon>Fungi</taxon>
        <taxon>Dikarya</taxon>
        <taxon>Ascomycota</taxon>
        <taxon>Pezizomycotina</taxon>
        <taxon>Sordariomycetes</taxon>
        <taxon>Hypocreomycetidae</taxon>
        <taxon>Glomerellales</taxon>
        <taxon>Glomerellaceae</taxon>
        <taxon>Colletotrichum</taxon>
        <taxon>Colletotrichum graminicola species complex</taxon>
    </lineage>
</organism>
<keyword evidence="3" id="KW-1185">Reference proteome</keyword>
<gene>
    <name evidence="2" type="ORF">LX32DRAFT_352534</name>
</gene>
<reference evidence="2" key="1">
    <citation type="submission" date="2021-06" db="EMBL/GenBank/DDBJ databases">
        <title>Comparative genomics, transcriptomics and evolutionary studies reveal genomic signatures of adaptation to plant cell wall in hemibiotrophic fungi.</title>
        <authorList>
            <consortium name="DOE Joint Genome Institute"/>
            <person name="Baroncelli R."/>
            <person name="Diaz J.F."/>
            <person name="Benocci T."/>
            <person name="Peng M."/>
            <person name="Battaglia E."/>
            <person name="Haridas S."/>
            <person name="Andreopoulos W."/>
            <person name="Labutti K."/>
            <person name="Pangilinan J."/>
            <person name="Floch G.L."/>
            <person name="Makela M.R."/>
            <person name="Henrissat B."/>
            <person name="Grigoriev I.V."/>
            <person name="Crouch J.A."/>
            <person name="De Vries R.P."/>
            <person name="Sukno S.A."/>
            <person name="Thon M.R."/>
        </authorList>
    </citation>
    <scope>NUCLEOTIDE SEQUENCE</scope>
    <source>
        <strain evidence="2">MAFF235873</strain>
    </source>
</reference>
<dbReference type="AlphaFoldDB" id="A0AAD9HIM5"/>
<evidence type="ECO:0000256" key="1">
    <source>
        <dbReference type="SAM" id="MobiDB-lite"/>
    </source>
</evidence>
<evidence type="ECO:0000313" key="2">
    <source>
        <dbReference type="EMBL" id="KAK2029568.1"/>
    </source>
</evidence>
<evidence type="ECO:0000313" key="3">
    <source>
        <dbReference type="Proteomes" id="UP001232148"/>
    </source>
</evidence>
<feature type="region of interest" description="Disordered" evidence="1">
    <location>
        <begin position="115"/>
        <end position="135"/>
    </location>
</feature>